<sequence>MLRIHKTRTTPYHPRSNGLVERTNRTVVMILRAFIERHQSDRWDEILPQCLLAYRAAVHSSTGYTPSLLTLGHELRLPIEVLMALAPAECIGLPYYVEELGERLRVAYEIAAQHQSKSQHHKKSCYDRTANGPVYQVTLRPKQLTPITMSNTYSEQITPGFALIMFRSHQLRPYLLTHDASNFQWFPIVRGDDHNDPNLSIVGTYFKEYRMESIIKRWPTTHAVHVY</sequence>
<dbReference type="Proteomes" id="UP000324629">
    <property type="component" value="Unassembled WGS sequence"/>
</dbReference>
<dbReference type="InterPro" id="IPR036397">
    <property type="entry name" value="RNaseH_sf"/>
</dbReference>
<protein>
    <recommendedName>
        <fullName evidence="1">Integrase catalytic domain-containing protein</fullName>
    </recommendedName>
</protein>
<dbReference type="InterPro" id="IPR012337">
    <property type="entry name" value="RNaseH-like_sf"/>
</dbReference>
<dbReference type="Gene3D" id="3.30.420.10">
    <property type="entry name" value="Ribonuclease H-like superfamily/Ribonuclease H"/>
    <property type="match status" value="1"/>
</dbReference>
<dbReference type="AlphaFoldDB" id="A0A5J4NWB7"/>
<evidence type="ECO:0000313" key="3">
    <source>
        <dbReference type="Proteomes" id="UP000324629"/>
    </source>
</evidence>
<dbReference type="EMBL" id="QNGE01000690">
    <property type="protein sequence ID" value="KAA3679592.1"/>
    <property type="molecule type" value="Genomic_DNA"/>
</dbReference>
<proteinExistence type="predicted"/>
<dbReference type="InterPro" id="IPR001584">
    <property type="entry name" value="Integrase_cat-core"/>
</dbReference>
<reference evidence="2 3" key="1">
    <citation type="journal article" date="2019" name="Gigascience">
        <title>Whole-genome sequence of the oriental lung fluke Paragonimus westermani.</title>
        <authorList>
            <person name="Oey H."/>
            <person name="Zakrzewski M."/>
            <person name="Narain K."/>
            <person name="Devi K.R."/>
            <person name="Agatsuma T."/>
            <person name="Nawaratna S."/>
            <person name="Gobert G.N."/>
            <person name="Jones M.K."/>
            <person name="Ragan M.A."/>
            <person name="McManus D.P."/>
            <person name="Krause L."/>
        </authorList>
    </citation>
    <scope>NUCLEOTIDE SEQUENCE [LARGE SCALE GENOMIC DNA]</scope>
    <source>
        <strain evidence="2 3">IND2009</strain>
    </source>
</reference>
<gene>
    <name evidence="2" type="ORF">DEA37_0008002</name>
</gene>
<dbReference type="PROSITE" id="PS50994">
    <property type="entry name" value="INTEGRASE"/>
    <property type="match status" value="1"/>
</dbReference>
<dbReference type="PANTHER" id="PTHR37984:SF15">
    <property type="entry name" value="INTEGRASE CATALYTIC DOMAIN-CONTAINING PROTEIN"/>
    <property type="match status" value="1"/>
</dbReference>
<dbReference type="SUPFAM" id="SSF53098">
    <property type="entry name" value="Ribonuclease H-like"/>
    <property type="match status" value="1"/>
</dbReference>
<feature type="domain" description="Integrase catalytic" evidence="1">
    <location>
        <begin position="1"/>
        <end position="74"/>
    </location>
</feature>
<comment type="caution">
    <text evidence="2">The sequence shown here is derived from an EMBL/GenBank/DDBJ whole genome shotgun (WGS) entry which is preliminary data.</text>
</comment>
<name>A0A5J4NWB7_9TREM</name>
<dbReference type="GO" id="GO:0003676">
    <property type="term" value="F:nucleic acid binding"/>
    <property type="evidence" value="ECO:0007669"/>
    <property type="project" value="InterPro"/>
</dbReference>
<dbReference type="GO" id="GO:0015074">
    <property type="term" value="P:DNA integration"/>
    <property type="evidence" value="ECO:0007669"/>
    <property type="project" value="InterPro"/>
</dbReference>
<evidence type="ECO:0000313" key="2">
    <source>
        <dbReference type="EMBL" id="KAA3679592.1"/>
    </source>
</evidence>
<dbReference type="InterPro" id="IPR050951">
    <property type="entry name" value="Retrovirus_Pol_polyprotein"/>
</dbReference>
<evidence type="ECO:0000259" key="1">
    <source>
        <dbReference type="PROSITE" id="PS50994"/>
    </source>
</evidence>
<organism evidence="2 3">
    <name type="scientific">Paragonimus westermani</name>
    <dbReference type="NCBI Taxonomy" id="34504"/>
    <lineage>
        <taxon>Eukaryota</taxon>
        <taxon>Metazoa</taxon>
        <taxon>Spiralia</taxon>
        <taxon>Lophotrochozoa</taxon>
        <taxon>Platyhelminthes</taxon>
        <taxon>Trematoda</taxon>
        <taxon>Digenea</taxon>
        <taxon>Plagiorchiida</taxon>
        <taxon>Troglotremata</taxon>
        <taxon>Troglotrematidae</taxon>
        <taxon>Paragonimus</taxon>
    </lineage>
</organism>
<dbReference type="PANTHER" id="PTHR37984">
    <property type="entry name" value="PROTEIN CBG26694"/>
    <property type="match status" value="1"/>
</dbReference>
<keyword evidence="3" id="KW-1185">Reference proteome</keyword>
<accession>A0A5J4NWB7</accession>